<dbReference type="Proteomes" id="UP000828390">
    <property type="component" value="Unassembled WGS sequence"/>
</dbReference>
<accession>A0A9D3YMR4</accession>
<evidence type="ECO:0000313" key="1">
    <source>
        <dbReference type="EMBL" id="KAH3700978.1"/>
    </source>
</evidence>
<dbReference type="AlphaFoldDB" id="A0A9D3YMR4"/>
<keyword evidence="2" id="KW-1185">Reference proteome</keyword>
<name>A0A9D3YMR4_DREPO</name>
<proteinExistence type="predicted"/>
<dbReference type="EMBL" id="JAIWYP010000015">
    <property type="protein sequence ID" value="KAH3700978.1"/>
    <property type="molecule type" value="Genomic_DNA"/>
</dbReference>
<reference evidence="1" key="1">
    <citation type="journal article" date="2019" name="bioRxiv">
        <title>The Genome of the Zebra Mussel, Dreissena polymorpha: A Resource for Invasive Species Research.</title>
        <authorList>
            <person name="McCartney M.A."/>
            <person name="Auch B."/>
            <person name="Kono T."/>
            <person name="Mallez S."/>
            <person name="Zhang Y."/>
            <person name="Obille A."/>
            <person name="Becker A."/>
            <person name="Abrahante J.E."/>
            <person name="Garbe J."/>
            <person name="Badalamenti J.P."/>
            <person name="Herman A."/>
            <person name="Mangelson H."/>
            <person name="Liachko I."/>
            <person name="Sullivan S."/>
            <person name="Sone E.D."/>
            <person name="Koren S."/>
            <person name="Silverstein K.A.T."/>
            <person name="Beckman K.B."/>
            <person name="Gohl D.M."/>
        </authorList>
    </citation>
    <scope>NUCLEOTIDE SEQUENCE</scope>
    <source>
        <strain evidence="1">Duluth1</strain>
        <tissue evidence="1">Whole animal</tissue>
    </source>
</reference>
<sequence length="61" mass="7018">MAELMTEDPAAFKNFTRIGPQVPRGGNLATIRAKQERLYLKLYFNTIGSVEWQDRMIESTL</sequence>
<protein>
    <submittedName>
        <fullName evidence="1">Uncharacterized protein</fullName>
    </submittedName>
</protein>
<comment type="caution">
    <text evidence="1">The sequence shown here is derived from an EMBL/GenBank/DDBJ whole genome shotgun (WGS) entry which is preliminary data.</text>
</comment>
<reference evidence="1" key="2">
    <citation type="submission" date="2020-11" db="EMBL/GenBank/DDBJ databases">
        <authorList>
            <person name="McCartney M.A."/>
            <person name="Auch B."/>
            <person name="Kono T."/>
            <person name="Mallez S."/>
            <person name="Becker A."/>
            <person name="Gohl D.M."/>
            <person name="Silverstein K.A.T."/>
            <person name="Koren S."/>
            <person name="Bechman K.B."/>
            <person name="Herman A."/>
            <person name="Abrahante J.E."/>
            <person name="Garbe J."/>
        </authorList>
    </citation>
    <scope>NUCLEOTIDE SEQUENCE</scope>
    <source>
        <strain evidence="1">Duluth1</strain>
        <tissue evidence="1">Whole animal</tissue>
    </source>
</reference>
<evidence type="ECO:0000313" key="2">
    <source>
        <dbReference type="Proteomes" id="UP000828390"/>
    </source>
</evidence>
<organism evidence="1 2">
    <name type="scientific">Dreissena polymorpha</name>
    <name type="common">Zebra mussel</name>
    <name type="synonym">Mytilus polymorpha</name>
    <dbReference type="NCBI Taxonomy" id="45954"/>
    <lineage>
        <taxon>Eukaryota</taxon>
        <taxon>Metazoa</taxon>
        <taxon>Spiralia</taxon>
        <taxon>Lophotrochozoa</taxon>
        <taxon>Mollusca</taxon>
        <taxon>Bivalvia</taxon>
        <taxon>Autobranchia</taxon>
        <taxon>Heteroconchia</taxon>
        <taxon>Euheterodonta</taxon>
        <taxon>Imparidentia</taxon>
        <taxon>Neoheterodontei</taxon>
        <taxon>Myida</taxon>
        <taxon>Dreissenoidea</taxon>
        <taxon>Dreissenidae</taxon>
        <taxon>Dreissena</taxon>
    </lineage>
</organism>
<gene>
    <name evidence="1" type="ORF">DPMN_075961</name>
</gene>